<dbReference type="Pfam" id="PF13426">
    <property type="entry name" value="PAS_9"/>
    <property type="match status" value="3"/>
</dbReference>
<evidence type="ECO:0000256" key="3">
    <source>
        <dbReference type="ARBA" id="ARBA00022553"/>
    </source>
</evidence>
<dbReference type="SMART" id="SM00091">
    <property type="entry name" value="PAS"/>
    <property type="match status" value="6"/>
</dbReference>
<dbReference type="PROSITE" id="PS50109">
    <property type="entry name" value="HIS_KIN"/>
    <property type="match status" value="1"/>
</dbReference>
<comment type="catalytic activity">
    <reaction evidence="1">
        <text>ATP + protein L-histidine = ADP + protein N-phospho-L-histidine.</text>
        <dbReference type="EC" id="2.7.13.3"/>
    </reaction>
</comment>
<feature type="domain" description="PAS" evidence="10">
    <location>
        <begin position="151"/>
        <end position="207"/>
    </location>
</feature>
<dbReference type="PROSITE" id="PS50112">
    <property type="entry name" value="PAS"/>
    <property type="match status" value="5"/>
</dbReference>
<keyword evidence="15" id="KW-1185">Reference proteome</keyword>
<dbReference type="InterPro" id="IPR036890">
    <property type="entry name" value="HATPase_C_sf"/>
</dbReference>
<evidence type="ECO:0000256" key="5">
    <source>
        <dbReference type="ARBA" id="ARBA00022777"/>
    </source>
</evidence>
<dbReference type="Pfam" id="PF00989">
    <property type="entry name" value="PAS"/>
    <property type="match status" value="1"/>
</dbReference>
<dbReference type="SUPFAM" id="SSF52172">
    <property type="entry name" value="CheY-like"/>
    <property type="match status" value="1"/>
</dbReference>
<dbReference type="Pfam" id="PF02518">
    <property type="entry name" value="HATPase_c"/>
    <property type="match status" value="1"/>
</dbReference>
<gene>
    <name evidence="12" type="ORF">HXX08_00730</name>
    <name evidence="13" type="ORF">OZ401_002065</name>
</gene>
<dbReference type="Proteomes" id="UP001431572">
    <property type="component" value="Chromosome 1"/>
</dbReference>
<dbReference type="InterPro" id="IPR011006">
    <property type="entry name" value="CheY-like_superfamily"/>
</dbReference>
<evidence type="ECO:0000256" key="2">
    <source>
        <dbReference type="ARBA" id="ARBA00012438"/>
    </source>
</evidence>
<evidence type="ECO:0000259" key="9">
    <source>
        <dbReference type="PROSITE" id="PS50110"/>
    </source>
</evidence>
<evidence type="ECO:0000313" key="12">
    <source>
        <dbReference type="EMBL" id="NWJ44380.1"/>
    </source>
</evidence>
<dbReference type="EMBL" id="JACATZ010000001">
    <property type="protein sequence ID" value="NWJ44380.1"/>
    <property type="molecule type" value="Genomic_DNA"/>
</dbReference>
<dbReference type="PANTHER" id="PTHR43304:SF1">
    <property type="entry name" value="PAC DOMAIN-CONTAINING PROTEIN"/>
    <property type="match status" value="1"/>
</dbReference>
<evidence type="ECO:0000313" key="15">
    <source>
        <dbReference type="Proteomes" id="UP001431572"/>
    </source>
</evidence>
<evidence type="ECO:0000256" key="6">
    <source>
        <dbReference type="ARBA" id="ARBA00023012"/>
    </source>
</evidence>
<reference evidence="12 14" key="1">
    <citation type="submission" date="2020-06" db="EMBL/GenBank/DDBJ databases">
        <title>Anoxygenic phototrophic Chloroflexota member uses a Type I reaction center.</title>
        <authorList>
            <person name="Tsuji J.M."/>
            <person name="Shaw N.A."/>
            <person name="Nagashima S."/>
            <person name="Venkiteswaran J."/>
            <person name="Schiff S.L."/>
            <person name="Hanada S."/>
            <person name="Tank M."/>
            <person name="Neufeld J.D."/>
        </authorList>
    </citation>
    <scope>NUCLEOTIDE SEQUENCE [LARGE SCALE GENOMIC DNA]</scope>
    <source>
        <strain evidence="12">L227-S17</strain>
    </source>
</reference>
<feature type="domain" description="PAC" evidence="11">
    <location>
        <begin position="347"/>
        <end position="397"/>
    </location>
</feature>
<dbReference type="InterPro" id="IPR000014">
    <property type="entry name" value="PAS"/>
</dbReference>
<dbReference type="SUPFAM" id="SSF47384">
    <property type="entry name" value="Homodimeric domain of signal transducing histidine kinase"/>
    <property type="match status" value="1"/>
</dbReference>
<dbReference type="Proteomes" id="UP000521676">
    <property type="component" value="Unassembled WGS sequence"/>
</dbReference>
<dbReference type="PANTHER" id="PTHR43304">
    <property type="entry name" value="PHYTOCHROME-LIKE PROTEIN CPH1"/>
    <property type="match status" value="1"/>
</dbReference>
<dbReference type="Gene3D" id="3.30.450.20">
    <property type="entry name" value="PAS domain"/>
    <property type="match status" value="6"/>
</dbReference>
<evidence type="ECO:0000313" key="13">
    <source>
        <dbReference type="EMBL" id="WJW66273.1"/>
    </source>
</evidence>
<dbReference type="SMART" id="SM00448">
    <property type="entry name" value="REC"/>
    <property type="match status" value="1"/>
</dbReference>
<keyword evidence="6" id="KW-0902">Two-component regulatory system</keyword>
<dbReference type="PROSITE" id="PS50113">
    <property type="entry name" value="PAC"/>
    <property type="match status" value="4"/>
</dbReference>
<organism evidence="12 14">
    <name type="scientific">Candidatus Chlorohelix allophototropha</name>
    <dbReference type="NCBI Taxonomy" id="3003348"/>
    <lineage>
        <taxon>Bacteria</taxon>
        <taxon>Bacillati</taxon>
        <taxon>Chloroflexota</taxon>
        <taxon>Chloroflexia</taxon>
        <taxon>Candidatus Chloroheliales</taxon>
        <taxon>Candidatus Chloroheliaceae</taxon>
        <taxon>Candidatus Chlorohelix</taxon>
    </lineage>
</organism>
<dbReference type="Gene3D" id="3.30.565.10">
    <property type="entry name" value="Histidine kinase-like ATPase, C-terminal domain"/>
    <property type="match status" value="1"/>
</dbReference>
<dbReference type="InterPro" id="IPR000700">
    <property type="entry name" value="PAS-assoc_C"/>
</dbReference>
<dbReference type="EMBL" id="CP128399">
    <property type="protein sequence ID" value="WJW66273.1"/>
    <property type="molecule type" value="Genomic_DNA"/>
</dbReference>
<dbReference type="InterPro" id="IPR005467">
    <property type="entry name" value="His_kinase_dom"/>
</dbReference>
<keyword evidence="4" id="KW-0808">Transferase</keyword>
<dbReference type="InterPro" id="IPR035965">
    <property type="entry name" value="PAS-like_dom_sf"/>
</dbReference>
<dbReference type="SMART" id="SM00387">
    <property type="entry name" value="HATPase_c"/>
    <property type="match status" value="1"/>
</dbReference>
<dbReference type="EC" id="2.7.13.3" evidence="2"/>
<protein>
    <recommendedName>
        <fullName evidence="2">histidine kinase</fullName>
        <ecNumber evidence="2">2.7.13.3</ecNumber>
    </recommendedName>
</protein>
<evidence type="ECO:0000313" key="14">
    <source>
        <dbReference type="Proteomes" id="UP000521676"/>
    </source>
</evidence>
<evidence type="ECO:0000256" key="1">
    <source>
        <dbReference type="ARBA" id="ARBA00000085"/>
    </source>
</evidence>
<feature type="domain" description="PAC" evidence="11">
    <location>
        <begin position="471"/>
        <end position="521"/>
    </location>
</feature>
<keyword evidence="5" id="KW-0418">Kinase</keyword>
<dbReference type="AlphaFoldDB" id="A0A8T7LYH0"/>
<dbReference type="Gene3D" id="3.40.50.2300">
    <property type="match status" value="1"/>
</dbReference>
<evidence type="ECO:0000259" key="10">
    <source>
        <dbReference type="PROSITE" id="PS50112"/>
    </source>
</evidence>
<dbReference type="InterPro" id="IPR013656">
    <property type="entry name" value="PAS_4"/>
</dbReference>
<sequence>MDQVNLHIDNEDPALTHSESINPIATFLNNIHGSIFVLSSHGDFTHLNVAAAQLLQRKQEKLLGKNIWVEFPVLNDNQFKYNFQLALEKKLASEFQFYYPPLLSWLNIQMYPMEEGLLVILKKTSDKTISEPIPAKENEGLRRFDRDVGEDILMLQTVFENSPDGLIFGTTQGKILEVNPATCKILGYTREELLQLSRIDIVDIADPRFKEFLGKRNKDGYAFSELILTRKSGDKFLAEVTSNIFYIANGEARASLIFRDISQRKRDEQTLHEREEQFYKAFKSAPMALSISTLHEGLYIDVNDSFLEITEYRRDEVIGRSVFQVLGIKLAEREEWLKQVASFGVHKNFETIITNKNGQKLIVIASTSKEVINGKEYLITSFYDVTELKKAQETLQQSKERFFEIFHNAPVLITIANGTDGRISEANDKWLKATGYTREETIGHTSTELGIWDSTERNTVYSELEKFGTVNNFETKFRTKNGELRDVLVSFSEIKIKEQAYFLGMALDITERKKLEEALHRSEIRFQAFMENSSTSAMIVDYNGDIQYVNNAYKLMTGIELEKLIGHSAFEIFPPEYADQYIKPIRQVLETGVPKEIFETFVKPDGCIGTALVHLFPIPDSNGEKVIGEIAVDITERVKAEEALQNEKERLDITLRSIRDGVVVANREGKIEIFNQAAENMTDWLQEEAVGQPLDKVIQMVNSRTGEHLESQLLQQLLNGESVQQENEHYILVARNGNTRYISYQGAPLLNKKGDFLGTVLAFLDITDKKKLTEERLKARNLESLGVLAGGIAHNFNNILTAILGNISLAMMETDETSSNFEYLQEAEKASFRAKDMAQRLVTFAKGGSPHKQSIRIQDVVKGTVQFMLQSTKSHAEFDLSDDTWNTMVDQGQFSQVIQNLVQNALDAMPNGGVLNVRTTNIILEAEQIPTLSSGKYVLLTIRDQGVGIPADNMSMIFDPYFTTKIAGSGLGLSICYSIMRKHDGQIAIESEEGKGTIVSLYLPAFIRPGTGKLSTLSTSPIRLRRILFVDEEESTRTIVSKLLIKIGYEIETVETSEAAIQAIQTEQPFNAVILELGGSGSNRAKNLIEIVHKLDPNIKSLGVTDYINDPIMTYYREYGFDGAICKPFTPSLLERALHEILKP</sequence>
<dbReference type="InterPro" id="IPR013767">
    <property type="entry name" value="PAS_fold"/>
</dbReference>
<reference evidence="13" key="2">
    <citation type="journal article" date="2024" name="Nature">
        <title>Anoxygenic phototroph of the Chloroflexota uses a type I reaction centre.</title>
        <authorList>
            <person name="Tsuji J.M."/>
            <person name="Shaw N.A."/>
            <person name="Nagashima S."/>
            <person name="Venkiteswaran J.J."/>
            <person name="Schiff S.L."/>
            <person name="Watanabe T."/>
            <person name="Fukui M."/>
            <person name="Hanada S."/>
            <person name="Tank M."/>
            <person name="Neufeld J.D."/>
        </authorList>
    </citation>
    <scope>NUCLEOTIDE SEQUENCE</scope>
    <source>
        <strain evidence="13">L227-S17</strain>
    </source>
</reference>
<feature type="domain" description="Histidine kinase" evidence="8">
    <location>
        <begin position="791"/>
        <end position="1007"/>
    </location>
</feature>
<dbReference type="Gene3D" id="1.10.287.130">
    <property type="match status" value="1"/>
</dbReference>
<feature type="domain" description="PAC" evidence="11">
    <location>
        <begin position="595"/>
        <end position="646"/>
    </location>
</feature>
<feature type="domain" description="PAS" evidence="10">
    <location>
        <begin position="20"/>
        <end position="71"/>
    </location>
</feature>
<comment type="caution">
    <text evidence="7">Lacks conserved residue(s) required for the propagation of feature annotation.</text>
</comment>
<dbReference type="InterPro" id="IPR004358">
    <property type="entry name" value="Sig_transdc_His_kin-like_C"/>
</dbReference>
<dbReference type="PRINTS" id="PR00344">
    <property type="entry name" value="BCTRLSENSOR"/>
</dbReference>
<dbReference type="GO" id="GO:0000155">
    <property type="term" value="F:phosphorelay sensor kinase activity"/>
    <property type="evidence" value="ECO:0007669"/>
    <property type="project" value="InterPro"/>
</dbReference>
<feature type="domain" description="PAS" evidence="10">
    <location>
        <begin position="647"/>
        <end position="721"/>
    </location>
</feature>
<dbReference type="RefSeq" id="WP_341468157.1">
    <property type="nucleotide sequence ID" value="NZ_CP128399.1"/>
</dbReference>
<proteinExistence type="predicted"/>
<accession>A0A8T7LYH0</accession>
<feature type="domain" description="Response regulatory" evidence="9">
    <location>
        <begin position="1026"/>
        <end position="1142"/>
    </location>
</feature>
<dbReference type="PROSITE" id="PS50110">
    <property type="entry name" value="RESPONSE_REGULATORY"/>
    <property type="match status" value="1"/>
</dbReference>
<dbReference type="InterPro" id="IPR001789">
    <property type="entry name" value="Sig_transdc_resp-reg_receiver"/>
</dbReference>
<dbReference type="SUPFAM" id="SSF55785">
    <property type="entry name" value="PYP-like sensor domain (PAS domain)"/>
    <property type="match status" value="6"/>
</dbReference>
<evidence type="ECO:0000259" key="11">
    <source>
        <dbReference type="PROSITE" id="PS50113"/>
    </source>
</evidence>
<dbReference type="NCBIfam" id="TIGR00229">
    <property type="entry name" value="sensory_box"/>
    <property type="match status" value="5"/>
</dbReference>
<dbReference type="SMART" id="SM00086">
    <property type="entry name" value="PAC"/>
    <property type="match status" value="5"/>
</dbReference>
<name>A0A8T7LYH0_9CHLR</name>
<dbReference type="InterPro" id="IPR036097">
    <property type="entry name" value="HisK_dim/P_sf"/>
</dbReference>
<keyword evidence="3" id="KW-0597">Phosphoprotein</keyword>
<evidence type="ECO:0000256" key="4">
    <source>
        <dbReference type="ARBA" id="ARBA00022679"/>
    </source>
</evidence>
<dbReference type="InterPro" id="IPR003594">
    <property type="entry name" value="HATPase_dom"/>
</dbReference>
<dbReference type="CDD" id="cd00082">
    <property type="entry name" value="HisKA"/>
    <property type="match status" value="1"/>
</dbReference>
<dbReference type="CDD" id="cd00130">
    <property type="entry name" value="PAS"/>
    <property type="match status" value="6"/>
</dbReference>
<evidence type="ECO:0000259" key="8">
    <source>
        <dbReference type="PROSITE" id="PS50109"/>
    </source>
</evidence>
<dbReference type="SUPFAM" id="SSF55874">
    <property type="entry name" value="ATPase domain of HSP90 chaperone/DNA topoisomerase II/histidine kinase"/>
    <property type="match status" value="1"/>
</dbReference>
<feature type="domain" description="PAS" evidence="10">
    <location>
        <begin position="522"/>
        <end position="592"/>
    </location>
</feature>
<dbReference type="GO" id="GO:0006355">
    <property type="term" value="P:regulation of DNA-templated transcription"/>
    <property type="evidence" value="ECO:0007669"/>
    <property type="project" value="InterPro"/>
</dbReference>
<dbReference type="InterPro" id="IPR003661">
    <property type="entry name" value="HisK_dim/P_dom"/>
</dbReference>
<dbReference type="InterPro" id="IPR052162">
    <property type="entry name" value="Sensor_kinase/Photoreceptor"/>
</dbReference>
<dbReference type="Pfam" id="PF08448">
    <property type="entry name" value="PAS_4"/>
    <property type="match status" value="1"/>
</dbReference>
<evidence type="ECO:0000256" key="7">
    <source>
        <dbReference type="PROSITE-ProRule" id="PRU00169"/>
    </source>
</evidence>
<dbReference type="InterPro" id="IPR001610">
    <property type="entry name" value="PAC"/>
</dbReference>
<feature type="domain" description="PAC" evidence="11">
    <location>
        <begin position="725"/>
        <end position="778"/>
    </location>
</feature>
<feature type="domain" description="PAS" evidence="10">
    <location>
        <begin position="398"/>
        <end position="445"/>
    </location>
</feature>